<dbReference type="SUPFAM" id="SSF54593">
    <property type="entry name" value="Glyoxalase/Bleomycin resistance protein/Dihydroxybiphenyl dioxygenase"/>
    <property type="match status" value="2"/>
</dbReference>
<proteinExistence type="predicted"/>
<dbReference type="InterPro" id="IPR037523">
    <property type="entry name" value="VOC_core"/>
</dbReference>
<feature type="domain" description="VOC" evidence="1">
    <location>
        <begin position="10"/>
        <end position="126"/>
    </location>
</feature>
<accession>A0A0H5NL42</accession>
<sequence length="260" mass="26695">MTQSGFATGAPCWFDVTSPDIPATAAFYSELFGWKADDLGPEAGHYTILSQDGAPVAGIAPATAPDGSTAPPMWTTYFAVPDAEATVRAAREAGAQVYLEPTDVFGQLTFSVLGDPAGAMYAVAQLVTHPGTARWAEVNNPCWVEYAATGAPADAMAHYARVLGWRHQTAAWETDTVAPYQALAPGAGGREFGGAHAATEGEPAPSWSVTLRVEDCDALAERAVALGGSVVTAAADMPGPSRVGALADPAGATFATMSFG</sequence>
<dbReference type="CDD" id="cd07247">
    <property type="entry name" value="SgaA_N_like"/>
    <property type="match status" value="1"/>
</dbReference>
<reference evidence="3" key="1">
    <citation type="submission" date="2015-03" db="EMBL/GenBank/DDBJ databases">
        <authorList>
            <consortium name="Pathogen Informatics"/>
        </authorList>
    </citation>
    <scope>NUCLEOTIDE SEQUENCE [LARGE SCALE GENOMIC DNA]</scope>
    <source>
        <strain evidence="3">NCTC11134</strain>
    </source>
</reference>
<dbReference type="RefSeq" id="WP_060591609.1">
    <property type="nucleotide sequence ID" value="NZ_CP031418.1"/>
</dbReference>
<dbReference type="Gene3D" id="3.10.180.10">
    <property type="entry name" value="2,3-Dihydroxybiphenyl 1,2-Dioxygenase, domain 1"/>
    <property type="match status" value="2"/>
</dbReference>
<protein>
    <submittedName>
        <fullName evidence="2">27 kDa antigen Cfp30B</fullName>
    </submittedName>
</protein>
<evidence type="ECO:0000313" key="2">
    <source>
        <dbReference type="EMBL" id="CRY75882.1"/>
    </source>
</evidence>
<gene>
    <name evidence="2" type="ORF">ERS450000_01568</name>
</gene>
<organism evidence="2 3">
    <name type="scientific">Nocardia farcinica</name>
    <dbReference type="NCBI Taxonomy" id="37329"/>
    <lineage>
        <taxon>Bacteria</taxon>
        <taxon>Bacillati</taxon>
        <taxon>Actinomycetota</taxon>
        <taxon>Actinomycetes</taxon>
        <taxon>Mycobacteriales</taxon>
        <taxon>Nocardiaceae</taxon>
        <taxon>Nocardia</taxon>
    </lineage>
</organism>
<dbReference type="Pfam" id="PF00903">
    <property type="entry name" value="Glyoxalase"/>
    <property type="match status" value="1"/>
</dbReference>
<dbReference type="Pfam" id="PF18029">
    <property type="entry name" value="Glyoxalase_6"/>
    <property type="match status" value="1"/>
</dbReference>
<dbReference type="PROSITE" id="PS51819">
    <property type="entry name" value="VOC"/>
    <property type="match status" value="1"/>
</dbReference>
<evidence type="ECO:0000259" key="1">
    <source>
        <dbReference type="PROSITE" id="PS51819"/>
    </source>
</evidence>
<dbReference type="EMBL" id="LN868938">
    <property type="protein sequence ID" value="CRY75882.1"/>
    <property type="molecule type" value="Genomic_DNA"/>
</dbReference>
<name>A0A0H5NL42_NOCFR</name>
<dbReference type="InterPro" id="IPR052164">
    <property type="entry name" value="Anthracycline_SecMetBiosynth"/>
</dbReference>
<dbReference type="AlphaFoldDB" id="A0A0H5NL42"/>
<dbReference type="InterPro" id="IPR041581">
    <property type="entry name" value="Glyoxalase_6"/>
</dbReference>
<dbReference type="KEGG" id="nfr:ERS450000_01568"/>
<dbReference type="Proteomes" id="UP000057820">
    <property type="component" value="Chromosome 1"/>
</dbReference>
<dbReference type="InterPro" id="IPR029068">
    <property type="entry name" value="Glyas_Bleomycin-R_OHBP_Dase"/>
</dbReference>
<dbReference type="InterPro" id="IPR004360">
    <property type="entry name" value="Glyas_Fos-R_dOase_dom"/>
</dbReference>
<dbReference type="PANTHER" id="PTHR33993">
    <property type="entry name" value="GLYOXALASE-RELATED"/>
    <property type="match status" value="1"/>
</dbReference>
<evidence type="ECO:0000313" key="3">
    <source>
        <dbReference type="Proteomes" id="UP000057820"/>
    </source>
</evidence>
<dbReference type="PANTHER" id="PTHR33993:SF10">
    <property type="entry name" value="CONSERVED PROTEIN"/>
    <property type="match status" value="1"/>
</dbReference>